<dbReference type="PROSITE" id="PS51782">
    <property type="entry name" value="LYSM"/>
    <property type="match status" value="4"/>
</dbReference>
<feature type="domain" description="LysM" evidence="6">
    <location>
        <begin position="46"/>
        <end position="94"/>
    </location>
</feature>
<evidence type="ECO:0000256" key="2">
    <source>
        <dbReference type="ARBA" id="ARBA00022729"/>
    </source>
</evidence>
<evidence type="ECO:0000256" key="3">
    <source>
        <dbReference type="ARBA" id="ARBA00023026"/>
    </source>
</evidence>
<dbReference type="CDD" id="cd00118">
    <property type="entry name" value="LysM"/>
    <property type="match status" value="3"/>
</dbReference>
<dbReference type="PANTHER" id="PTHR34997:SF2">
    <property type="entry name" value="LYSM DOMAIN-CONTAINING PROTEIN-RELATED"/>
    <property type="match status" value="1"/>
</dbReference>
<dbReference type="GO" id="GO:0008061">
    <property type="term" value="F:chitin binding"/>
    <property type="evidence" value="ECO:0007669"/>
    <property type="project" value="UniProtKB-KW"/>
</dbReference>
<dbReference type="EMBL" id="CP017819">
    <property type="protein sequence ID" value="APA10644.1"/>
    <property type="molecule type" value="Genomic_DNA"/>
</dbReference>
<dbReference type="VEuPathDB" id="FungiDB:sscle_06g054140"/>
<evidence type="ECO:0000256" key="4">
    <source>
        <dbReference type="SAM" id="MobiDB-lite"/>
    </source>
</evidence>
<dbReference type="SMART" id="SM00257">
    <property type="entry name" value="LysM"/>
    <property type="match status" value="3"/>
</dbReference>
<evidence type="ECO:0000313" key="8">
    <source>
        <dbReference type="Proteomes" id="UP000177798"/>
    </source>
</evidence>
<feature type="compositionally biased region" description="Low complexity" evidence="4">
    <location>
        <begin position="112"/>
        <end position="129"/>
    </location>
</feature>
<dbReference type="Pfam" id="PF01476">
    <property type="entry name" value="LysM"/>
    <property type="match status" value="1"/>
</dbReference>
<feature type="region of interest" description="Disordered" evidence="4">
    <location>
        <begin position="112"/>
        <end position="134"/>
    </location>
</feature>
<accession>A0A1D9Q6S0</accession>
<keyword evidence="3" id="KW-0843">Virulence</keyword>
<feature type="chain" id="PRO_5009445055" description="LysM domain-containing protein" evidence="5">
    <location>
        <begin position="22"/>
        <end position="366"/>
    </location>
</feature>
<name>A0A1D9Q6S0_SCLS1</name>
<feature type="region of interest" description="Disordered" evidence="4">
    <location>
        <begin position="200"/>
        <end position="220"/>
    </location>
</feature>
<dbReference type="OrthoDB" id="5985073at2759"/>
<feature type="domain" description="LysM" evidence="6">
    <location>
        <begin position="144"/>
        <end position="191"/>
    </location>
</feature>
<gene>
    <name evidence="7" type="ORF">sscle_06g054140</name>
</gene>
<dbReference type="Proteomes" id="UP000177798">
    <property type="component" value="Chromosome 6"/>
</dbReference>
<sequence>MHSPSPLKLLSWLLLIKATFAIANPKLNKHRRQDGPVDPGTATDCTYYDTAYDSSYTCAYFEESWGLTHADFIDWNPSLKSDCSGLRIGNSYCVEVNFGLPRQTTTLKLTSTSSSSTLTTPIPTATGTPKPSPTQPGLIEACTTFYYAVSGDDCSLIVAKYGTFTFADFLAWNPAVGSACTGLWASTWYCVGVPGTPTVRPTSTSSTSTSTSASGPTPTQSGIVGTCSRWHLAVSGDDCEGIVRMYGTFSLGEFLAWNPSVGSSCAGLWLGYWYCIGIPGTPTTTSSTITSTTATPTSTCNPSAPTPTQPTAICGCKKWHMVASGNSCESIEKLYGITAVDFNKWNPNVGTACTTLWLGYYVCVGV</sequence>
<dbReference type="Gene3D" id="3.10.350.10">
    <property type="entry name" value="LysM domain"/>
    <property type="match status" value="4"/>
</dbReference>
<feature type="domain" description="LysM" evidence="6">
    <location>
        <begin position="318"/>
        <end position="364"/>
    </location>
</feature>
<keyword evidence="1" id="KW-0147">Chitin-binding</keyword>
<dbReference type="InterPro" id="IPR036779">
    <property type="entry name" value="LysM_dom_sf"/>
</dbReference>
<evidence type="ECO:0000256" key="1">
    <source>
        <dbReference type="ARBA" id="ARBA00022669"/>
    </source>
</evidence>
<feature type="compositionally biased region" description="Low complexity" evidence="4">
    <location>
        <begin position="200"/>
        <end position="219"/>
    </location>
</feature>
<evidence type="ECO:0000259" key="6">
    <source>
        <dbReference type="PROSITE" id="PS51782"/>
    </source>
</evidence>
<dbReference type="SUPFAM" id="SSF54106">
    <property type="entry name" value="LysM domain"/>
    <property type="match status" value="1"/>
</dbReference>
<evidence type="ECO:0000256" key="5">
    <source>
        <dbReference type="SAM" id="SignalP"/>
    </source>
</evidence>
<dbReference type="InterPro" id="IPR018392">
    <property type="entry name" value="LysM"/>
</dbReference>
<proteinExistence type="predicted"/>
<organism evidence="7 8">
    <name type="scientific">Sclerotinia sclerotiorum (strain ATCC 18683 / 1980 / Ss-1)</name>
    <name type="common">White mold</name>
    <name type="synonym">Whetzelinia sclerotiorum</name>
    <dbReference type="NCBI Taxonomy" id="665079"/>
    <lineage>
        <taxon>Eukaryota</taxon>
        <taxon>Fungi</taxon>
        <taxon>Dikarya</taxon>
        <taxon>Ascomycota</taxon>
        <taxon>Pezizomycotina</taxon>
        <taxon>Leotiomycetes</taxon>
        <taxon>Helotiales</taxon>
        <taxon>Sclerotiniaceae</taxon>
        <taxon>Sclerotinia</taxon>
    </lineage>
</organism>
<keyword evidence="2 5" id="KW-0732">Signal</keyword>
<dbReference type="AlphaFoldDB" id="A0A1D9Q6S0"/>
<reference evidence="8" key="1">
    <citation type="journal article" date="2017" name="Genome Biol. Evol.">
        <title>The complete genome sequence of the phytopathogenic fungus Sclerotinia sclerotiorum reveals insights into the genome architecture of broad host range pathogens.</title>
        <authorList>
            <person name="Derbyshire M."/>
            <person name="Denton-Giles M."/>
            <person name="Hegedus D."/>
            <person name="Seifbarghy S."/>
            <person name="Rollins J."/>
            <person name="van Kan J."/>
            <person name="Seidl M.F."/>
            <person name="Faino L."/>
            <person name="Mbengue M."/>
            <person name="Navaud O."/>
            <person name="Raffaele S."/>
            <person name="Hammond-Kosack K."/>
            <person name="Heard S."/>
            <person name="Oliver R."/>
        </authorList>
    </citation>
    <scope>NUCLEOTIDE SEQUENCE [LARGE SCALE GENOMIC DNA]</scope>
    <source>
        <strain evidence="8">ATCC 18683 / 1980 / Ss-1</strain>
    </source>
</reference>
<evidence type="ECO:0000313" key="7">
    <source>
        <dbReference type="EMBL" id="APA10644.1"/>
    </source>
</evidence>
<feature type="signal peptide" evidence="5">
    <location>
        <begin position="1"/>
        <end position="21"/>
    </location>
</feature>
<dbReference type="InterPro" id="IPR052210">
    <property type="entry name" value="LysM1-like"/>
</dbReference>
<protein>
    <recommendedName>
        <fullName evidence="6">LysM domain-containing protein</fullName>
    </recommendedName>
</protein>
<feature type="domain" description="LysM" evidence="6">
    <location>
        <begin position="229"/>
        <end position="276"/>
    </location>
</feature>
<dbReference type="PANTHER" id="PTHR34997">
    <property type="entry name" value="AM15"/>
    <property type="match status" value="1"/>
</dbReference>